<accession>A0A1W1UD94</accession>
<proteinExistence type="predicted"/>
<sequence length="72" mass="7967">MQLTRDDRIGAFRVVLACNSVISEQQPNHIYHLTGQDIGAAPEISVSVVWRYSSPHTAKIFSRVLSSPQSCP</sequence>
<dbReference type="Proteomes" id="UP000192582">
    <property type="component" value="Unassembled WGS sequence"/>
</dbReference>
<dbReference type="AlphaFoldDB" id="A0A1W1UD94"/>
<gene>
    <name evidence="1" type="ORF">SAMN00790413_05717</name>
</gene>
<dbReference type="EMBL" id="FWWU01000003">
    <property type="protein sequence ID" value="SMB78992.1"/>
    <property type="molecule type" value="Genomic_DNA"/>
</dbReference>
<keyword evidence="2" id="KW-1185">Reference proteome</keyword>
<organism evidence="1 2">
    <name type="scientific">Deinococcus hopiensis KR-140</name>
    <dbReference type="NCBI Taxonomy" id="695939"/>
    <lineage>
        <taxon>Bacteria</taxon>
        <taxon>Thermotogati</taxon>
        <taxon>Deinococcota</taxon>
        <taxon>Deinococci</taxon>
        <taxon>Deinococcales</taxon>
        <taxon>Deinococcaceae</taxon>
        <taxon>Deinococcus</taxon>
    </lineage>
</organism>
<evidence type="ECO:0000313" key="1">
    <source>
        <dbReference type="EMBL" id="SMB78992.1"/>
    </source>
</evidence>
<name>A0A1W1UD94_9DEIO</name>
<reference evidence="1 2" key="1">
    <citation type="submission" date="2017-04" db="EMBL/GenBank/DDBJ databases">
        <authorList>
            <person name="Afonso C.L."/>
            <person name="Miller P.J."/>
            <person name="Scott M.A."/>
            <person name="Spackman E."/>
            <person name="Goraichik I."/>
            <person name="Dimitrov K.M."/>
            <person name="Suarez D.L."/>
            <person name="Swayne D.E."/>
        </authorList>
    </citation>
    <scope>NUCLEOTIDE SEQUENCE [LARGE SCALE GENOMIC DNA]</scope>
    <source>
        <strain evidence="1 2">KR-140</strain>
    </source>
</reference>
<protein>
    <submittedName>
        <fullName evidence="1">Uncharacterized protein</fullName>
    </submittedName>
</protein>
<evidence type="ECO:0000313" key="2">
    <source>
        <dbReference type="Proteomes" id="UP000192582"/>
    </source>
</evidence>